<proteinExistence type="predicted"/>
<evidence type="ECO:0000313" key="1">
    <source>
        <dbReference type="EMBL" id="MDX6848795.1"/>
    </source>
</evidence>
<dbReference type="PROSITE" id="PS51257">
    <property type="entry name" value="PROKAR_LIPOPROTEIN"/>
    <property type="match status" value="1"/>
</dbReference>
<accession>A0ABU4RVB5</accession>
<dbReference type="EMBL" id="JAXAFO010000006">
    <property type="protein sequence ID" value="MDX6848795.1"/>
    <property type="molecule type" value="Genomic_DNA"/>
</dbReference>
<dbReference type="Proteomes" id="UP001273505">
    <property type="component" value="Unassembled WGS sequence"/>
</dbReference>
<reference evidence="1 2" key="1">
    <citation type="submission" date="2023-11" db="EMBL/GenBank/DDBJ databases">
        <title>Gilvimarinus fulvus sp. nov., isolated from the surface of Kelp.</title>
        <authorList>
            <person name="Sun Y.Y."/>
            <person name="Gong Y."/>
            <person name="Du Z.J."/>
        </authorList>
    </citation>
    <scope>NUCLEOTIDE SEQUENCE [LARGE SCALE GENOMIC DNA]</scope>
    <source>
        <strain evidence="1 2">SDUM040013</strain>
    </source>
</reference>
<comment type="caution">
    <text evidence="1">The sequence shown here is derived from an EMBL/GenBank/DDBJ whole genome shotgun (WGS) entry which is preliminary data.</text>
</comment>
<evidence type="ECO:0008006" key="3">
    <source>
        <dbReference type="Google" id="ProtNLM"/>
    </source>
</evidence>
<organism evidence="1 2">
    <name type="scientific">Gilvimarinus gilvus</name>
    <dbReference type="NCBI Taxonomy" id="3058038"/>
    <lineage>
        <taxon>Bacteria</taxon>
        <taxon>Pseudomonadati</taxon>
        <taxon>Pseudomonadota</taxon>
        <taxon>Gammaproteobacteria</taxon>
        <taxon>Cellvibrionales</taxon>
        <taxon>Cellvibrionaceae</taxon>
        <taxon>Gilvimarinus</taxon>
    </lineage>
</organism>
<keyword evidence="2" id="KW-1185">Reference proteome</keyword>
<dbReference type="RefSeq" id="WP_302724003.1">
    <property type="nucleotide sequence ID" value="NZ_JAULRU010000731.1"/>
</dbReference>
<evidence type="ECO:0000313" key="2">
    <source>
        <dbReference type="Proteomes" id="UP001273505"/>
    </source>
</evidence>
<gene>
    <name evidence="1" type="ORF">SCD92_05445</name>
</gene>
<name>A0ABU4RVB5_9GAMM</name>
<sequence length="237" mass="25372">MKPWERCATTLVIGASITLFACSDSDNPPGSGKTANASVGTAACLLQAAQSPCDLLSIELTRTTFPMTPSDAAIDQDVSTYSSSCTVSWSAGRTSTVGTGNYAMEVDINDSISLSNIRKVDADTFLHQHRTISREEKAQAAQRAEKAVQAKADDGVIDKRYEQEGKNFAKSLINKMQWDSIPGLGDHAAWGGVGRFKTLNVLVDNAMFSIRAEMSNEESKILEASKLAAAAIINTCE</sequence>
<protein>
    <recommendedName>
        <fullName evidence="3">DUF3558 domain-containing protein</fullName>
    </recommendedName>
</protein>